<evidence type="ECO:0000256" key="6">
    <source>
        <dbReference type="ARBA" id="ARBA00023242"/>
    </source>
</evidence>
<evidence type="ECO:0000256" key="8">
    <source>
        <dbReference type="SAM" id="SignalP"/>
    </source>
</evidence>
<protein>
    <recommendedName>
        <fullName evidence="9">Xylanolytic transcriptional activator regulatory domain-containing protein</fullName>
    </recommendedName>
</protein>
<dbReference type="CDD" id="cd12148">
    <property type="entry name" value="fungal_TF_MHR"/>
    <property type="match status" value="1"/>
</dbReference>
<feature type="region of interest" description="Disordered" evidence="7">
    <location>
        <begin position="104"/>
        <end position="131"/>
    </location>
</feature>
<dbReference type="InterPro" id="IPR051615">
    <property type="entry name" value="Transcr_Regulatory_Elem"/>
</dbReference>
<evidence type="ECO:0000256" key="5">
    <source>
        <dbReference type="ARBA" id="ARBA00023163"/>
    </source>
</evidence>
<dbReference type="OrthoDB" id="2154091at2759"/>
<dbReference type="Proteomes" id="UP000053789">
    <property type="component" value="Unassembled WGS sequence"/>
</dbReference>
<dbReference type="RefSeq" id="XP_016614270.1">
    <property type="nucleotide sequence ID" value="XM_016769634.1"/>
</dbReference>
<dbReference type="PANTHER" id="PTHR31313:SF83">
    <property type="entry name" value="ZN(II)2CYS6 TRANSCRIPTION FACTOR (EUROFUNG)"/>
    <property type="match status" value="1"/>
</dbReference>
<reference evidence="10" key="1">
    <citation type="submission" date="2015-01" db="EMBL/GenBank/DDBJ databases">
        <title>The Genome Sequence of Cladophialophora bantiana CBS 173.52.</title>
        <authorList>
            <consortium name="The Broad Institute Genomics Platform"/>
            <person name="Cuomo C."/>
            <person name="de Hoog S."/>
            <person name="Gorbushina A."/>
            <person name="Stielow B."/>
            <person name="Teixiera M."/>
            <person name="Abouelleil A."/>
            <person name="Chapman S.B."/>
            <person name="Priest M."/>
            <person name="Young S.K."/>
            <person name="Wortman J."/>
            <person name="Nusbaum C."/>
            <person name="Birren B."/>
        </authorList>
    </citation>
    <scope>NUCLEOTIDE SEQUENCE [LARGE SCALE GENOMIC DNA]</scope>
    <source>
        <strain evidence="10">CBS 173.52</strain>
    </source>
</reference>
<evidence type="ECO:0000256" key="2">
    <source>
        <dbReference type="ARBA" id="ARBA00022833"/>
    </source>
</evidence>
<feature type="signal peptide" evidence="8">
    <location>
        <begin position="1"/>
        <end position="23"/>
    </location>
</feature>
<dbReference type="GeneID" id="27704854"/>
<keyword evidence="6" id="KW-0539">Nucleus</keyword>
<keyword evidence="2" id="KW-0862">Zinc</keyword>
<dbReference type="VEuPathDB" id="FungiDB:Z519_11926"/>
<evidence type="ECO:0000256" key="7">
    <source>
        <dbReference type="SAM" id="MobiDB-lite"/>
    </source>
</evidence>
<keyword evidence="3" id="KW-0805">Transcription regulation</keyword>
<dbReference type="GO" id="GO:0003677">
    <property type="term" value="F:DNA binding"/>
    <property type="evidence" value="ECO:0007669"/>
    <property type="project" value="UniProtKB-KW"/>
</dbReference>
<evidence type="ECO:0000313" key="11">
    <source>
        <dbReference type="Proteomes" id="UP000053789"/>
    </source>
</evidence>
<feature type="domain" description="Xylanolytic transcriptional activator regulatory" evidence="9">
    <location>
        <begin position="3"/>
        <end position="177"/>
    </location>
</feature>
<dbReference type="PANTHER" id="PTHR31313">
    <property type="entry name" value="TY1 ENHANCER ACTIVATOR"/>
    <property type="match status" value="1"/>
</dbReference>
<proteinExistence type="predicted"/>
<keyword evidence="11" id="KW-1185">Reference proteome</keyword>
<gene>
    <name evidence="10" type="ORF">Z519_11926</name>
</gene>
<dbReference type="AlphaFoldDB" id="A0A0D2EBX9"/>
<evidence type="ECO:0000313" key="10">
    <source>
        <dbReference type="EMBL" id="KIW87601.1"/>
    </source>
</evidence>
<dbReference type="EMBL" id="KN847003">
    <property type="protein sequence ID" value="KIW87601.1"/>
    <property type="molecule type" value="Genomic_DNA"/>
</dbReference>
<feature type="compositionally biased region" description="Polar residues" evidence="7">
    <location>
        <begin position="106"/>
        <end position="130"/>
    </location>
</feature>
<feature type="chain" id="PRO_5002241235" description="Xylanolytic transcriptional activator regulatory domain-containing protein" evidence="8">
    <location>
        <begin position="24"/>
        <end position="256"/>
    </location>
</feature>
<dbReference type="InterPro" id="IPR007219">
    <property type="entry name" value="XnlR_reg_dom"/>
</dbReference>
<keyword evidence="1" id="KW-0479">Metal-binding</keyword>
<evidence type="ECO:0000256" key="3">
    <source>
        <dbReference type="ARBA" id="ARBA00023015"/>
    </source>
</evidence>
<keyword evidence="4" id="KW-0238">DNA-binding</keyword>
<keyword evidence="5" id="KW-0804">Transcription</keyword>
<organism evidence="10 11">
    <name type="scientific">Cladophialophora bantiana (strain ATCC 10958 / CBS 173.52 / CDC B-1940 / NIH 8579)</name>
    <name type="common">Xylohypha bantiana</name>
    <dbReference type="NCBI Taxonomy" id="1442370"/>
    <lineage>
        <taxon>Eukaryota</taxon>
        <taxon>Fungi</taxon>
        <taxon>Dikarya</taxon>
        <taxon>Ascomycota</taxon>
        <taxon>Pezizomycotina</taxon>
        <taxon>Eurotiomycetes</taxon>
        <taxon>Chaetothyriomycetidae</taxon>
        <taxon>Chaetothyriales</taxon>
        <taxon>Herpotrichiellaceae</taxon>
        <taxon>Cladophialophora</taxon>
    </lineage>
</organism>
<evidence type="ECO:0000256" key="1">
    <source>
        <dbReference type="ARBA" id="ARBA00022723"/>
    </source>
</evidence>
<dbReference type="GO" id="GO:0008270">
    <property type="term" value="F:zinc ion binding"/>
    <property type="evidence" value="ECO:0007669"/>
    <property type="project" value="InterPro"/>
</dbReference>
<dbReference type="HOGENOM" id="CLU_1085872_0_0_1"/>
<dbReference type="GO" id="GO:0006351">
    <property type="term" value="P:DNA-templated transcription"/>
    <property type="evidence" value="ECO:0007669"/>
    <property type="project" value="InterPro"/>
</dbReference>
<evidence type="ECO:0000259" key="9">
    <source>
        <dbReference type="Pfam" id="PF04082"/>
    </source>
</evidence>
<dbReference type="Pfam" id="PF04082">
    <property type="entry name" value="Fungal_trans"/>
    <property type="match status" value="1"/>
</dbReference>
<name>A0A0D2EBX9_CLAB1</name>
<evidence type="ECO:0000256" key="4">
    <source>
        <dbReference type="ARBA" id="ARBA00023125"/>
    </source>
</evidence>
<accession>A0A0D2EBX9</accession>
<sequence length="256" mass="28469">MDCPRVATLQALLILSSLEAAAGRDSRGWLYSEMTVHLVFDLGLHLDLGHEEVIPSSRKRDDGGLKFLYKSIFQAVCSSNMLWSVGTGRPASMKNLIQFISAEEVQPSSPRQNPPIDNSPTQLSSDSGQSGAEGVPVYLYRLSVEISKVMETFYSRPFALNGSPTIAKDITLSLQNWLGALPAALRIEESEKKAISSTYPSEVIELKYSFTALKQLREIVLTRGHRLVYNNTRQSSYFTALFSPLPVQRTKVRLKL</sequence>
<keyword evidence="8" id="KW-0732">Signal</keyword>